<dbReference type="PANTHER" id="PTHR47313">
    <property type="entry name" value="RIBOSOMAL RNA LARGE SUBUNIT METHYLTRANSFERASE K/L"/>
    <property type="match status" value="1"/>
</dbReference>
<evidence type="ECO:0000256" key="1">
    <source>
        <dbReference type="ARBA" id="ARBA00022603"/>
    </source>
</evidence>
<dbReference type="OrthoDB" id="9809404at2"/>
<keyword evidence="1 5" id="KW-0489">Methyltransferase</keyword>
<evidence type="ECO:0000313" key="6">
    <source>
        <dbReference type="Proteomes" id="UP000019593"/>
    </source>
</evidence>
<dbReference type="InterPro" id="IPR054170">
    <property type="entry name" value="RlmL_1st"/>
</dbReference>
<keyword evidence="6" id="KW-1185">Reference proteome</keyword>
<dbReference type="KEGG" id="red:roselon_01259"/>
<dbReference type="InterPro" id="IPR000241">
    <property type="entry name" value="RlmKL-like_Mtase"/>
</dbReference>
<proteinExistence type="predicted"/>
<dbReference type="EC" id="2.1.1.-" evidence="5"/>
<evidence type="ECO:0000256" key="2">
    <source>
        <dbReference type="ARBA" id="ARBA00022679"/>
    </source>
</evidence>
<dbReference type="eggNOG" id="COG0116">
    <property type="taxonomic scope" value="Bacteria"/>
</dbReference>
<dbReference type="GO" id="GO:0070043">
    <property type="term" value="F:rRNA (guanine-N7-)-methyltransferase activity"/>
    <property type="evidence" value="ECO:0007669"/>
    <property type="project" value="TreeGrafter"/>
</dbReference>
<feature type="domain" description="RlmL ferredoxin-like" evidence="4">
    <location>
        <begin position="11"/>
        <end position="63"/>
    </location>
</feature>
<protein>
    <submittedName>
        <fullName evidence="5">Methyltransferase</fullName>
        <ecNumber evidence="5">2.1.1.-</ecNumber>
    </submittedName>
</protein>
<dbReference type="CDD" id="cd11715">
    <property type="entry name" value="THUMP_AdoMetMT"/>
    <property type="match status" value="1"/>
</dbReference>
<evidence type="ECO:0000313" key="5">
    <source>
        <dbReference type="EMBL" id="AHM03649.1"/>
    </source>
</evidence>
<dbReference type="SUPFAM" id="SSF53335">
    <property type="entry name" value="S-adenosyl-L-methionine-dependent methyltransferases"/>
    <property type="match status" value="1"/>
</dbReference>
<gene>
    <name evidence="5" type="ORF">roselon_01259</name>
</gene>
<dbReference type="PATRIC" id="fig|1294273.3.peg.1236"/>
<organism evidence="5 6">
    <name type="scientific">Roseicyclus elongatus DSM 19469</name>
    <dbReference type="NCBI Taxonomy" id="1294273"/>
    <lineage>
        <taxon>Bacteria</taxon>
        <taxon>Pseudomonadati</taxon>
        <taxon>Pseudomonadota</taxon>
        <taxon>Alphaproteobacteria</taxon>
        <taxon>Rhodobacterales</taxon>
        <taxon>Roseobacteraceae</taxon>
        <taxon>Roseicyclus</taxon>
    </lineage>
</organism>
<feature type="domain" description="Ribosomal RNA large subunit methyltransferase K/L-like methyltransferase" evidence="3">
    <location>
        <begin position="159"/>
        <end position="352"/>
    </location>
</feature>
<accession>W8RR41</accession>
<evidence type="ECO:0000259" key="3">
    <source>
        <dbReference type="Pfam" id="PF01170"/>
    </source>
</evidence>
<dbReference type="RefSeq" id="WP_025311506.1">
    <property type="nucleotide sequence ID" value="NZ_CP004372.1"/>
</dbReference>
<dbReference type="Gene3D" id="3.40.50.150">
    <property type="entry name" value="Vaccinia Virus protein VP39"/>
    <property type="match status" value="1"/>
</dbReference>
<dbReference type="InterPro" id="IPR053943">
    <property type="entry name" value="RlmKL-like_Mtase_CS"/>
</dbReference>
<dbReference type="HOGENOM" id="CLU_032119_3_3_5"/>
<dbReference type="Pfam" id="PF22020">
    <property type="entry name" value="RlmL_1st"/>
    <property type="match status" value="1"/>
</dbReference>
<dbReference type="PROSITE" id="PS01261">
    <property type="entry name" value="UPF0020"/>
    <property type="match status" value="1"/>
</dbReference>
<dbReference type="InterPro" id="IPR029063">
    <property type="entry name" value="SAM-dependent_MTases_sf"/>
</dbReference>
<dbReference type="Pfam" id="PF01170">
    <property type="entry name" value="UPF0020"/>
    <property type="match status" value="1"/>
</dbReference>
<dbReference type="EMBL" id="CP004372">
    <property type="protein sequence ID" value="AHM03649.1"/>
    <property type="molecule type" value="Genomic_DNA"/>
</dbReference>
<dbReference type="STRING" id="1294273.roselon_01259"/>
<dbReference type="AlphaFoldDB" id="W8RR41"/>
<dbReference type="GO" id="GO:0008990">
    <property type="term" value="F:rRNA (guanine-N2-)-methyltransferase activity"/>
    <property type="evidence" value="ECO:0007669"/>
    <property type="project" value="TreeGrafter"/>
</dbReference>
<dbReference type="Gene3D" id="3.30.2130.30">
    <property type="match status" value="1"/>
</dbReference>
<evidence type="ECO:0000259" key="4">
    <source>
        <dbReference type="Pfam" id="PF22020"/>
    </source>
</evidence>
<name>W8RR41_9RHOB</name>
<sequence length="375" mass="39961">MSQSNENGLFLVGVPGLEGALEDEARRLGFAGVRRVAGGVEVAGGLEEAARANRQMLCAVRVLMRVAAFRAMHLAQLDKRARKVAWRAWLRPDVPVRVEATCRRSKIYVNKAAVQRVSGAIEAAGVPVAKDAGIVVKVRIDDDLCTISLDTTGEALHRRGHKTFVGKAPLRETMAAAFLWEMGFDGSQAVVDPMCGSGTIVLEAAEIAAGLVPGRSRSFAYHGLVRGEALSAADDWPVAEAVQAYLQDKDGAGRFLGFDRNDGAIRGARENAERAGVADLCRFERQAISDLQPPQGVAPGIVLVNPPYGGRIGDRKLLFGLYGALGQVLAERFAGWSVGIVTSDGGLAKATELALDPFGPIDHSGTKVTLWRGRI</sequence>
<keyword evidence="2 5" id="KW-0808">Transferase</keyword>
<reference evidence="5 6" key="1">
    <citation type="submission" date="2013-03" db="EMBL/GenBank/DDBJ databases">
        <authorList>
            <person name="Fiebig A."/>
            <person name="Goeker M."/>
            <person name="Klenk H.-P.P."/>
        </authorList>
    </citation>
    <scope>NUCLEOTIDE SEQUENCE [LARGE SCALE GENOMIC DNA]</scope>
    <source>
        <strain evidence="6">DSM 19469</strain>
    </source>
</reference>
<dbReference type="PANTHER" id="PTHR47313:SF1">
    <property type="entry name" value="RIBOSOMAL RNA LARGE SUBUNIT METHYLTRANSFERASE K_L"/>
    <property type="match status" value="1"/>
</dbReference>
<dbReference type="Proteomes" id="UP000019593">
    <property type="component" value="Chromosome"/>
</dbReference>